<keyword evidence="1" id="KW-0732">Signal</keyword>
<accession>A0ABV4TZU7</accession>
<dbReference type="Gene3D" id="2.40.160.100">
    <property type="match status" value="1"/>
</dbReference>
<reference evidence="3 4" key="1">
    <citation type="submission" date="2024-08" db="EMBL/GenBank/DDBJ databases">
        <title>Whole-genome sequencing of halo(alkali)philic microorganisms from hypersaline lakes.</title>
        <authorList>
            <person name="Sorokin D.Y."/>
            <person name="Merkel A.Y."/>
            <person name="Messina E."/>
            <person name="Yakimov M."/>
        </authorList>
    </citation>
    <scope>NUCLEOTIDE SEQUENCE [LARGE SCALE GENOMIC DNA]</scope>
    <source>
        <strain evidence="3 4">Cl-TMA</strain>
    </source>
</reference>
<protein>
    <submittedName>
        <fullName evidence="3">Alginate export family protein</fullName>
    </submittedName>
</protein>
<proteinExistence type="predicted"/>
<feature type="chain" id="PRO_5047026789" evidence="1">
    <location>
        <begin position="27"/>
        <end position="465"/>
    </location>
</feature>
<dbReference type="InterPro" id="IPR025388">
    <property type="entry name" value="Alginate_export_dom"/>
</dbReference>
<keyword evidence="4" id="KW-1185">Reference proteome</keyword>
<dbReference type="RefSeq" id="WP_373656399.1">
    <property type="nucleotide sequence ID" value="NZ_JBGUAW010000008.1"/>
</dbReference>
<dbReference type="EMBL" id="JBGUAW010000008">
    <property type="protein sequence ID" value="MFA9461615.1"/>
    <property type="molecule type" value="Genomic_DNA"/>
</dbReference>
<evidence type="ECO:0000313" key="4">
    <source>
        <dbReference type="Proteomes" id="UP001575181"/>
    </source>
</evidence>
<feature type="domain" description="Alginate export" evidence="2">
    <location>
        <begin position="37"/>
        <end position="167"/>
    </location>
</feature>
<gene>
    <name evidence="3" type="ORF">ACERLL_12355</name>
</gene>
<dbReference type="Proteomes" id="UP001575181">
    <property type="component" value="Unassembled WGS sequence"/>
</dbReference>
<feature type="domain" description="Alginate export" evidence="2">
    <location>
        <begin position="276"/>
        <end position="438"/>
    </location>
</feature>
<evidence type="ECO:0000313" key="3">
    <source>
        <dbReference type="EMBL" id="MFA9461615.1"/>
    </source>
</evidence>
<organism evidence="3 4">
    <name type="scientific">Thiohalorhabdus methylotrophus</name>
    <dbReference type="NCBI Taxonomy" id="3242694"/>
    <lineage>
        <taxon>Bacteria</taxon>
        <taxon>Pseudomonadati</taxon>
        <taxon>Pseudomonadota</taxon>
        <taxon>Gammaproteobacteria</taxon>
        <taxon>Thiohalorhabdales</taxon>
        <taxon>Thiohalorhabdaceae</taxon>
        <taxon>Thiohalorhabdus</taxon>
    </lineage>
</organism>
<comment type="caution">
    <text evidence="3">The sequence shown here is derived from an EMBL/GenBank/DDBJ whole genome shotgun (WGS) entry which is preliminary data.</text>
</comment>
<feature type="signal peptide" evidence="1">
    <location>
        <begin position="1"/>
        <end position="26"/>
    </location>
</feature>
<sequence length="465" mass="50378">MGNGWHFRPACSILAAGILAAPAASAGITIDDEDTNLDIGAQFRVRHQSYPFPADEGIDRFTNYRARVNLDFRFGDDLRVFLQPQKVGIFGDNDTGAAVDLNKTPANQSLHQAYLDWDLSEALSLRLGRFEQALADHRLIGNFVWSQRGRSFDGARLRWSSGSHAVSAYGLVLAGEDYGGATGAGGPLPAGDKTADQQAYIAHYRGDGVVGGNSRLELTYVYDEDFAAVPYSASLLEGGARPGAERHTAGFFLVNTDAKGGYLSPFPPMAMGYVKDPGLYYRVEGYLQRGDLGPDGGNQDISAYMGTGYLGYSFGEAAGRPLIWGGVDYLSGDKDPNDGDYEAFSTLYSTNHAYYGFMDYFLISPAADTNRHGLRDANLSLHFKPRPDTGVFLKAHNFALADAPSGVEESLGNEIDLTVAYKAHPKAVFLFGYSKFFSDDGIVELGSIEDGADPTFFYGMVNTVF</sequence>
<evidence type="ECO:0000259" key="2">
    <source>
        <dbReference type="Pfam" id="PF13372"/>
    </source>
</evidence>
<name>A0ABV4TZU7_9GAMM</name>
<dbReference type="InterPro" id="IPR053728">
    <property type="entry name" value="Alginate_Permeability_Chnl"/>
</dbReference>
<evidence type="ECO:0000256" key="1">
    <source>
        <dbReference type="SAM" id="SignalP"/>
    </source>
</evidence>
<dbReference type="Pfam" id="PF13372">
    <property type="entry name" value="Alginate_exp"/>
    <property type="match status" value="2"/>
</dbReference>